<gene>
    <name evidence="1" type="ORF">VCR4J5_50003</name>
</gene>
<evidence type="ECO:0000313" key="1">
    <source>
        <dbReference type="EMBL" id="CDT45029.1"/>
    </source>
</evidence>
<accession>A0ABP1WY11</accession>
<comment type="caution">
    <text evidence="1">The sequence shown here is derived from an EMBL/GenBank/DDBJ whole genome shotgun (WGS) entry which is preliminary data.</text>
</comment>
<keyword evidence="2" id="KW-1185">Reference proteome</keyword>
<organism evidence="1 2">
    <name type="scientific">Vibrio crassostreae</name>
    <dbReference type="NCBI Taxonomy" id="246167"/>
    <lineage>
        <taxon>Bacteria</taxon>
        <taxon>Pseudomonadati</taxon>
        <taxon>Pseudomonadota</taxon>
        <taxon>Gammaproteobacteria</taxon>
        <taxon>Vibrionales</taxon>
        <taxon>Vibrionaceae</taxon>
        <taxon>Vibrio</taxon>
    </lineage>
</organism>
<protein>
    <submittedName>
        <fullName evidence="1">Uncharacterized protein</fullName>
    </submittedName>
</protein>
<evidence type="ECO:0000313" key="2">
    <source>
        <dbReference type="Proteomes" id="UP000049077"/>
    </source>
</evidence>
<proteinExistence type="predicted"/>
<dbReference type="EMBL" id="CCJX01000135">
    <property type="protein sequence ID" value="CDT45029.1"/>
    <property type="molecule type" value="Genomic_DNA"/>
</dbReference>
<name>A0ABP1WY11_9VIBR</name>
<reference evidence="1 2" key="1">
    <citation type="submission" date="2014-06" db="EMBL/GenBank/DDBJ databases">
        <authorList>
            <person name="Le Roux F."/>
        </authorList>
    </citation>
    <scope>NUCLEOTIDE SEQUENCE [LARGE SCALE GENOMIC DNA]</scope>
    <source>
        <strain evidence="1 2">J5-4</strain>
    </source>
</reference>
<dbReference type="Proteomes" id="UP000049077">
    <property type="component" value="Unassembled WGS sequence"/>
</dbReference>
<sequence>MEASEVCSDTNNLDFKMLAAERPKVQRFKGSKVQRFKGSKVQRFNMRV</sequence>